<keyword evidence="3 6" id="KW-0521">NADP</keyword>
<dbReference type="GO" id="GO:0006741">
    <property type="term" value="P:NADP+ biosynthetic process"/>
    <property type="evidence" value="ECO:0007669"/>
    <property type="project" value="UniProtKB-UniRule"/>
</dbReference>
<feature type="binding site" evidence="6">
    <location>
        <position position="74"/>
    </location>
    <ligand>
        <name>NAD(+)</name>
        <dbReference type="ChEBI" id="CHEBI:57540"/>
    </ligand>
</feature>
<dbReference type="EMBL" id="CP060286">
    <property type="protein sequence ID" value="QNK41177.1"/>
    <property type="molecule type" value="Genomic_DNA"/>
</dbReference>
<accession>A0A6N8I235</accession>
<reference evidence="8 10" key="2">
    <citation type="submission" date="2020-08" db="EMBL/GenBank/DDBJ databases">
        <title>The isolate Caproiciproducens sp. 7D4C2 produces n-caproate at mildly acidic conditions from hexoses: genome and rBOX comparison with related strains and chain-elongating bacteria.</title>
        <authorList>
            <person name="Esquivel-Elizondo S."/>
            <person name="Bagci C."/>
            <person name="Temovska M."/>
            <person name="Jeon B.S."/>
            <person name="Bessarab I."/>
            <person name="Williams R.B.H."/>
            <person name="Huson D.H."/>
            <person name="Angenent L.T."/>
        </authorList>
    </citation>
    <scope>NUCLEOTIDE SEQUENCE [LARGE SCALE GENOMIC DNA]</scope>
    <source>
        <strain evidence="8 10">7D4C2</strain>
    </source>
</reference>
<evidence type="ECO:0000256" key="1">
    <source>
        <dbReference type="ARBA" id="ARBA00022679"/>
    </source>
</evidence>
<dbReference type="EC" id="2.7.1.23" evidence="6"/>
<comment type="subcellular location">
    <subcellularLocation>
        <location evidence="6">Cytoplasm</location>
    </subcellularLocation>
</comment>
<sequence>MNVAVIPNLSKDHAGRHTQKLIQKLRELDMNVLMKAELQPTFQNAEAVFFNNMAEMVRSCDLIIAVGGDGTIIHCARNAAVAGKPILGMNTGRLGFIAGLETDELDSLMKLKNGNYCVEERMMLEIRVNDNGTPKVFTALNDAVVARGALSRILDLKVRLDDARVCDYRSDGLIIATPTGSTAYSLSAGGPIIDPELSCILLSPICPHSLLSRPVVFGPGAKLCVQAHSDYESEIILTIDGEIFIKIPDGTKIEFSKAPGTVKIIKLKDSNFYEIVTDKLGERRNEHERTTACENTGINREIFH</sequence>
<feature type="binding site" evidence="6">
    <location>
        <position position="152"/>
    </location>
    <ligand>
        <name>NAD(+)</name>
        <dbReference type="ChEBI" id="CHEBI:57540"/>
    </ligand>
</feature>
<evidence type="ECO:0000313" key="8">
    <source>
        <dbReference type="EMBL" id="QNK41177.1"/>
    </source>
</evidence>
<evidence type="ECO:0000313" key="7">
    <source>
        <dbReference type="EMBL" id="MVB11945.1"/>
    </source>
</evidence>
<dbReference type="PANTHER" id="PTHR20275:SF0">
    <property type="entry name" value="NAD KINASE"/>
    <property type="match status" value="1"/>
</dbReference>
<dbReference type="GO" id="GO:0003951">
    <property type="term" value="F:NAD+ kinase activity"/>
    <property type="evidence" value="ECO:0007669"/>
    <property type="project" value="UniProtKB-UniRule"/>
</dbReference>
<name>A0A6N8I235_9FIRM</name>
<evidence type="ECO:0000313" key="9">
    <source>
        <dbReference type="Proteomes" id="UP000469440"/>
    </source>
</evidence>
<dbReference type="InterPro" id="IPR017438">
    <property type="entry name" value="ATP-NAD_kinase_N"/>
</dbReference>
<dbReference type="Proteomes" id="UP000515909">
    <property type="component" value="Chromosome"/>
</dbReference>
<dbReference type="Gene3D" id="2.60.200.30">
    <property type="entry name" value="Probable inorganic polyphosphate/atp-NAD kinase, domain 2"/>
    <property type="match status" value="1"/>
</dbReference>
<feature type="binding site" evidence="6">
    <location>
        <position position="171"/>
    </location>
    <ligand>
        <name>NAD(+)</name>
        <dbReference type="ChEBI" id="CHEBI:57540"/>
    </ligand>
</feature>
<dbReference type="KEGG" id="cfem:HCR03_02370"/>
<dbReference type="GO" id="GO:0046872">
    <property type="term" value="F:metal ion binding"/>
    <property type="evidence" value="ECO:0007669"/>
    <property type="project" value="UniProtKB-UniRule"/>
</dbReference>
<dbReference type="RefSeq" id="WP_066650461.1">
    <property type="nucleotide sequence ID" value="NZ_CP060286.1"/>
</dbReference>
<evidence type="ECO:0000256" key="5">
    <source>
        <dbReference type="ARBA" id="ARBA00047925"/>
    </source>
</evidence>
<dbReference type="HAMAP" id="MF_00361">
    <property type="entry name" value="NAD_kinase"/>
    <property type="match status" value="1"/>
</dbReference>
<dbReference type="GO" id="GO:0019674">
    <property type="term" value="P:NAD+ metabolic process"/>
    <property type="evidence" value="ECO:0007669"/>
    <property type="project" value="InterPro"/>
</dbReference>
<dbReference type="Gene3D" id="3.40.50.10330">
    <property type="entry name" value="Probable inorganic polyphosphate/atp-NAD kinase, domain 1"/>
    <property type="match status" value="1"/>
</dbReference>
<dbReference type="PANTHER" id="PTHR20275">
    <property type="entry name" value="NAD KINASE"/>
    <property type="match status" value="1"/>
</dbReference>
<comment type="cofactor">
    <cofactor evidence="6">
        <name>a divalent metal cation</name>
        <dbReference type="ChEBI" id="CHEBI:60240"/>
    </cofactor>
</comment>
<comment type="function">
    <text evidence="6">Involved in the regulation of the intracellular balance of NAD and NADP, and is a key enzyme in the biosynthesis of NADP. Catalyzes specifically the phosphorylation on 2'-hydroxyl of the adenosine moiety of NAD to yield NADP.</text>
</comment>
<feature type="binding site" evidence="6">
    <location>
        <begin position="141"/>
        <end position="142"/>
    </location>
    <ligand>
        <name>NAD(+)</name>
        <dbReference type="ChEBI" id="CHEBI:57540"/>
    </ligand>
</feature>
<dbReference type="AlphaFoldDB" id="A0A6N8I235"/>
<comment type="caution">
    <text evidence="6">Lacks conserved residue(s) required for the propagation of feature annotation.</text>
</comment>
<dbReference type="SUPFAM" id="SSF111331">
    <property type="entry name" value="NAD kinase/diacylglycerol kinase-like"/>
    <property type="match status" value="1"/>
</dbReference>
<dbReference type="Pfam" id="PF20143">
    <property type="entry name" value="NAD_kinase_C"/>
    <property type="match status" value="1"/>
</dbReference>
<proteinExistence type="inferred from homology"/>
<evidence type="ECO:0000313" key="10">
    <source>
        <dbReference type="Proteomes" id="UP000515909"/>
    </source>
</evidence>
<dbReference type="Pfam" id="PF01513">
    <property type="entry name" value="NAD_kinase"/>
    <property type="match status" value="1"/>
</dbReference>
<reference evidence="7 9" key="1">
    <citation type="submission" date="2019-09" db="EMBL/GenBank/DDBJ databases">
        <title>Genome sequence of Clostridium sp. EA1.</title>
        <authorList>
            <person name="Poehlein A."/>
            <person name="Bengelsdorf F.R."/>
            <person name="Daniel R."/>
        </authorList>
    </citation>
    <scope>NUCLEOTIDE SEQUENCE [LARGE SCALE GENOMIC DNA]</scope>
    <source>
        <strain evidence="7 9">EA1</strain>
    </source>
</reference>
<dbReference type="GO" id="GO:0005737">
    <property type="term" value="C:cytoplasm"/>
    <property type="evidence" value="ECO:0007669"/>
    <property type="project" value="UniProtKB-SubCell"/>
</dbReference>
<keyword evidence="4 6" id="KW-0520">NAD</keyword>
<keyword evidence="6" id="KW-0547">Nucleotide-binding</keyword>
<gene>
    <name evidence="6 7" type="primary">nadK</name>
    <name evidence="7" type="ORF">CAFE_26740</name>
    <name evidence="8" type="ORF">HCR03_02370</name>
</gene>
<dbReference type="GO" id="GO:0051287">
    <property type="term" value="F:NAD binding"/>
    <property type="evidence" value="ECO:0007669"/>
    <property type="project" value="UniProtKB-ARBA"/>
</dbReference>
<keyword evidence="2 6" id="KW-0418">Kinase</keyword>
<keyword evidence="6" id="KW-0963">Cytoplasm</keyword>
<comment type="similarity">
    <text evidence="6">Belongs to the NAD kinase family.</text>
</comment>
<feature type="binding site" evidence="6">
    <location>
        <begin position="69"/>
        <end position="70"/>
    </location>
    <ligand>
        <name>NAD(+)</name>
        <dbReference type="ChEBI" id="CHEBI:57540"/>
    </ligand>
</feature>
<feature type="binding site" evidence="6">
    <location>
        <position position="169"/>
    </location>
    <ligand>
        <name>NAD(+)</name>
        <dbReference type="ChEBI" id="CHEBI:57540"/>
    </ligand>
</feature>
<feature type="active site" description="Proton acceptor" evidence="6">
    <location>
        <position position="69"/>
    </location>
</feature>
<dbReference type="InterPro" id="IPR017437">
    <property type="entry name" value="ATP-NAD_kinase_PpnK-typ_C"/>
</dbReference>
<dbReference type="InterPro" id="IPR002504">
    <property type="entry name" value="NADK"/>
</dbReference>
<evidence type="ECO:0000256" key="3">
    <source>
        <dbReference type="ARBA" id="ARBA00022857"/>
    </source>
</evidence>
<evidence type="ECO:0000256" key="6">
    <source>
        <dbReference type="HAMAP-Rule" id="MF_00361"/>
    </source>
</evidence>
<feature type="binding site" evidence="6">
    <location>
        <begin position="182"/>
        <end position="187"/>
    </location>
    <ligand>
        <name>NAD(+)</name>
        <dbReference type="ChEBI" id="CHEBI:57540"/>
    </ligand>
</feature>
<keyword evidence="9" id="KW-1185">Reference proteome</keyword>
<dbReference type="Proteomes" id="UP000469440">
    <property type="component" value="Unassembled WGS sequence"/>
</dbReference>
<dbReference type="InterPro" id="IPR016064">
    <property type="entry name" value="NAD/diacylglycerol_kinase_sf"/>
</dbReference>
<dbReference type="EMBL" id="VWXL01000077">
    <property type="protein sequence ID" value="MVB11945.1"/>
    <property type="molecule type" value="Genomic_DNA"/>
</dbReference>
<evidence type="ECO:0000256" key="4">
    <source>
        <dbReference type="ARBA" id="ARBA00023027"/>
    </source>
</evidence>
<comment type="catalytic activity">
    <reaction evidence="5 6">
        <text>NAD(+) + ATP = ADP + NADP(+) + H(+)</text>
        <dbReference type="Rhea" id="RHEA:18629"/>
        <dbReference type="ChEBI" id="CHEBI:15378"/>
        <dbReference type="ChEBI" id="CHEBI:30616"/>
        <dbReference type="ChEBI" id="CHEBI:57540"/>
        <dbReference type="ChEBI" id="CHEBI:58349"/>
        <dbReference type="ChEBI" id="CHEBI:456216"/>
        <dbReference type="EC" id="2.7.1.23"/>
    </reaction>
</comment>
<accession>A0A7G8TC36</accession>
<dbReference type="GO" id="GO:0005524">
    <property type="term" value="F:ATP binding"/>
    <property type="evidence" value="ECO:0007669"/>
    <property type="project" value="UniProtKB-KW"/>
</dbReference>
<keyword evidence="1 6" id="KW-0808">Transferase</keyword>
<evidence type="ECO:0000256" key="2">
    <source>
        <dbReference type="ARBA" id="ARBA00022777"/>
    </source>
</evidence>
<keyword evidence="6" id="KW-0067">ATP-binding</keyword>
<protein>
    <recommendedName>
        <fullName evidence="6">NAD kinase</fullName>
        <ecNumber evidence="6">2.7.1.23</ecNumber>
    </recommendedName>
    <alternativeName>
        <fullName evidence="6">ATP-dependent NAD kinase</fullName>
    </alternativeName>
</protein>
<organism evidence="7 9">
    <name type="scientific">Caproicibacter fermentans</name>
    <dbReference type="NCBI Taxonomy" id="2576756"/>
    <lineage>
        <taxon>Bacteria</taxon>
        <taxon>Bacillati</taxon>
        <taxon>Bacillota</taxon>
        <taxon>Clostridia</taxon>
        <taxon>Eubacteriales</taxon>
        <taxon>Acutalibacteraceae</taxon>
        <taxon>Caproicibacter</taxon>
    </lineage>
</organism>
<dbReference type="OrthoDB" id="9774737at2"/>